<proteinExistence type="predicted"/>
<dbReference type="Proteomes" id="UP000024635">
    <property type="component" value="Unassembled WGS sequence"/>
</dbReference>
<organism evidence="2 3">
    <name type="scientific">Ancylostoma ceylanicum</name>
    <dbReference type="NCBI Taxonomy" id="53326"/>
    <lineage>
        <taxon>Eukaryota</taxon>
        <taxon>Metazoa</taxon>
        <taxon>Ecdysozoa</taxon>
        <taxon>Nematoda</taxon>
        <taxon>Chromadorea</taxon>
        <taxon>Rhabditida</taxon>
        <taxon>Rhabditina</taxon>
        <taxon>Rhabditomorpha</taxon>
        <taxon>Strongyloidea</taxon>
        <taxon>Ancylostomatidae</taxon>
        <taxon>Ancylostomatinae</taxon>
        <taxon>Ancylostoma</taxon>
    </lineage>
</organism>
<evidence type="ECO:0000256" key="1">
    <source>
        <dbReference type="SAM" id="MobiDB-lite"/>
    </source>
</evidence>
<dbReference type="AlphaFoldDB" id="A0A016U056"/>
<feature type="compositionally biased region" description="Basic and acidic residues" evidence="1">
    <location>
        <begin position="89"/>
        <end position="98"/>
    </location>
</feature>
<reference evidence="3" key="1">
    <citation type="journal article" date="2015" name="Nat. Genet.">
        <title>The genome and transcriptome of the zoonotic hookworm Ancylostoma ceylanicum identify infection-specific gene families.</title>
        <authorList>
            <person name="Schwarz E.M."/>
            <person name="Hu Y."/>
            <person name="Antoshechkin I."/>
            <person name="Miller M.M."/>
            <person name="Sternberg P.W."/>
            <person name="Aroian R.V."/>
        </authorList>
    </citation>
    <scope>NUCLEOTIDE SEQUENCE</scope>
    <source>
        <strain evidence="3">HY135</strain>
    </source>
</reference>
<feature type="compositionally biased region" description="Basic and acidic residues" evidence="1">
    <location>
        <begin position="69"/>
        <end position="78"/>
    </location>
</feature>
<feature type="region of interest" description="Disordered" evidence="1">
    <location>
        <begin position="69"/>
        <end position="98"/>
    </location>
</feature>
<gene>
    <name evidence="2" type="primary">Acey_s0066.g3782</name>
    <name evidence="2" type="ORF">Y032_0066g3782</name>
</gene>
<evidence type="ECO:0000313" key="2">
    <source>
        <dbReference type="EMBL" id="EYC08465.1"/>
    </source>
</evidence>
<evidence type="ECO:0000313" key="3">
    <source>
        <dbReference type="Proteomes" id="UP000024635"/>
    </source>
</evidence>
<comment type="caution">
    <text evidence="2">The sequence shown here is derived from an EMBL/GenBank/DDBJ whole genome shotgun (WGS) entry which is preliminary data.</text>
</comment>
<sequence>MNIDSFEQLTTRAGTFITEKMWTNAGLGNLRRRRDRGLLHGLGGALQVRPYNLQGHRWQLQRQDWLRSTPEEDKEYRYSKNGHGLSGTNRERRSPSSS</sequence>
<accession>A0A016U056</accession>
<protein>
    <submittedName>
        <fullName evidence="2">Uncharacterized protein</fullName>
    </submittedName>
</protein>
<keyword evidence="3" id="KW-1185">Reference proteome</keyword>
<name>A0A016U056_9BILA</name>
<dbReference type="EMBL" id="JARK01001402">
    <property type="protein sequence ID" value="EYC08465.1"/>
    <property type="molecule type" value="Genomic_DNA"/>
</dbReference>